<protein>
    <submittedName>
        <fullName evidence="2">Uncharacterized protein</fullName>
    </submittedName>
</protein>
<reference evidence="2" key="1">
    <citation type="journal article" date="2015" name="Nature">
        <title>Complex archaea that bridge the gap between prokaryotes and eukaryotes.</title>
        <authorList>
            <person name="Spang A."/>
            <person name="Saw J.H."/>
            <person name="Jorgensen S.L."/>
            <person name="Zaremba-Niedzwiedzka K."/>
            <person name="Martijn J."/>
            <person name="Lind A.E."/>
            <person name="van Eijk R."/>
            <person name="Schleper C."/>
            <person name="Guy L."/>
            <person name="Ettema T.J."/>
        </authorList>
    </citation>
    <scope>NUCLEOTIDE SEQUENCE</scope>
</reference>
<dbReference type="AlphaFoldDB" id="A0A0F9DZS1"/>
<name>A0A0F9DZS1_9ZZZZ</name>
<accession>A0A0F9DZS1</accession>
<keyword evidence="1" id="KW-0472">Membrane</keyword>
<evidence type="ECO:0000313" key="2">
    <source>
        <dbReference type="EMBL" id="KKL59326.1"/>
    </source>
</evidence>
<feature type="transmembrane region" description="Helical" evidence="1">
    <location>
        <begin position="6"/>
        <end position="27"/>
    </location>
</feature>
<keyword evidence="1" id="KW-1133">Transmembrane helix</keyword>
<keyword evidence="1" id="KW-0812">Transmembrane</keyword>
<organism evidence="2">
    <name type="scientific">marine sediment metagenome</name>
    <dbReference type="NCBI Taxonomy" id="412755"/>
    <lineage>
        <taxon>unclassified sequences</taxon>
        <taxon>metagenomes</taxon>
        <taxon>ecological metagenomes</taxon>
    </lineage>
</organism>
<gene>
    <name evidence="2" type="ORF">LCGC14_2216470</name>
</gene>
<evidence type="ECO:0000256" key="1">
    <source>
        <dbReference type="SAM" id="Phobius"/>
    </source>
</evidence>
<comment type="caution">
    <text evidence="2">The sequence shown here is derived from an EMBL/GenBank/DDBJ whole genome shotgun (WGS) entry which is preliminary data.</text>
</comment>
<proteinExistence type="predicted"/>
<feature type="transmembrane region" description="Helical" evidence="1">
    <location>
        <begin position="48"/>
        <end position="68"/>
    </location>
</feature>
<dbReference type="EMBL" id="LAZR01029524">
    <property type="protein sequence ID" value="KKL59326.1"/>
    <property type="molecule type" value="Genomic_DNA"/>
</dbReference>
<sequence length="71" mass="7805">MFVLKATGHAIVLAGSIVIFFFLPLLWKVHKDGDTTQQSQKVYERNVIITRVGLGLIVAGFIVELVGACFD</sequence>